<dbReference type="EMBL" id="HF584418">
    <property type="protein sequence ID" value="CCQ43915.1"/>
    <property type="molecule type" value="Genomic_DNA"/>
</dbReference>
<protein>
    <submittedName>
        <fullName evidence="2">Alternative protein ZNF598</fullName>
    </submittedName>
</protein>
<name>L8E9B0_HUMAN</name>
<dbReference type="ChiTaRS" id="ZNF598">
    <property type="organism name" value="human"/>
</dbReference>
<proteinExistence type="predicted"/>
<reference evidence="2" key="1">
    <citation type="journal article" date="2013" name="PLoS ONE">
        <title>Direct detection of alternative open reading frames translation products in human significantly expands the proteome.</title>
        <authorList>
            <person name="Vanderperre B."/>
            <person name="Lucier J.-F."/>
            <person name="Motard J."/>
            <person name="Tremblay G."/>
            <person name="Vanderperre S."/>
            <person name="Wisztorski M."/>
            <person name="Salzet M."/>
            <person name="Boisvert F.-M."/>
            <person name="Roucou X."/>
        </authorList>
    </citation>
    <scope>NUCLEOTIDE SEQUENCE</scope>
</reference>
<dbReference type="AlphaFoldDB" id="L8E9B0"/>
<gene>
    <name evidence="2" type="primary">ZNF598</name>
</gene>
<evidence type="ECO:0000256" key="1">
    <source>
        <dbReference type="SAM" id="MobiDB-lite"/>
    </source>
</evidence>
<dbReference type="OrthoDB" id="3838338at2759"/>
<accession>L8E9B0</accession>
<feature type="compositionally biased region" description="Low complexity" evidence="1">
    <location>
        <begin position="15"/>
        <end position="40"/>
    </location>
</feature>
<feature type="region of interest" description="Disordered" evidence="1">
    <location>
        <begin position="1"/>
        <end position="55"/>
    </location>
</feature>
<organism evidence="2">
    <name type="scientific">Homo sapiens</name>
    <name type="common">Human</name>
    <dbReference type="NCBI Taxonomy" id="9606"/>
    <lineage>
        <taxon>Eukaryota</taxon>
        <taxon>Metazoa</taxon>
        <taxon>Chordata</taxon>
        <taxon>Craniata</taxon>
        <taxon>Vertebrata</taxon>
        <taxon>Euteleostomi</taxon>
        <taxon>Mammalia</taxon>
        <taxon>Eutheria</taxon>
        <taxon>Euarchontoglires</taxon>
        <taxon>Primates</taxon>
        <taxon>Haplorrhini</taxon>
        <taxon>Catarrhini</taxon>
        <taxon>Hominidae</taxon>
        <taxon>Homo</taxon>
    </lineage>
</organism>
<sequence length="55" mass="5689">MAMPAATRRCMLPGTTTSPPCKPSPGSSRSSRQRGQSCRTVSVLPPSSPGCQAAR</sequence>
<evidence type="ECO:0000313" key="2">
    <source>
        <dbReference type="EMBL" id="CCQ43915.1"/>
    </source>
</evidence>